<dbReference type="RefSeq" id="WP_131002260.1">
    <property type="nucleotide sequence ID" value="NZ_JBHSZR010000005.1"/>
</dbReference>
<feature type="chain" id="PRO_5020995342" evidence="1">
    <location>
        <begin position="25"/>
        <end position="225"/>
    </location>
</feature>
<keyword evidence="3" id="KW-1185">Reference proteome</keyword>
<dbReference type="OrthoDB" id="5801444at2"/>
<keyword evidence="1" id="KW-0732">Signal</keyword>
<protein>
    <submittedName>
        <fullName evidence="2">Uncharacterized protein</fullName>
    </submittedName>
</protein>
<organism evidence="2 3">
    <name type="scientific">Hansschlegelia quercus</name>
    <dbReference type="NCBI Taxonomy" id="2528245"/>
    <lineage>
        <taxon>Bacteria</taxon>
        <taxon>Pseudomonadati</taxon>
        <taxon>Pseudomonadota</taxon>
        <taxon>Alphaproteobacteria</taxon>
        <taxon>Hyphomicrobiales</taxon>
        <taxon>Methylopilaceae</taxon>
        <taxon>Hansschlegelia</taxon>
    </lineage>
</organism>
<dbReference type="AlphaFoldDB" id="A0A4Q9GNY3"/>
<reference evidence="2 3" key="1">
    <citation type="submission" date="2019-02" db="EMBL/GenBank/DDBJ databases">
        <title>Hansschlegelia quercus sp. nov., a novel methylotrophic bacterium from buds of oak (Quercus robur L.).</title>
        <authorList>
            <person name="Agafonova N.V."/>
            <person name="Kaparullina E.N."/>
            <person name="Grouzdev D.S."/>
            <person name="Doronina N.V."/>
        </authorList>
    </citation>
    <scope>NUCLEOTIDE SEQUENCE [LARGE SCALE GENOMIC DNA]</scope>
    <source>
        <strain evidence="2 3">Dub</strain>
    </source>
</reference>
<accession>A0A4Q9GNY3</accession>
<evidence type="ECO:0000313" key="3">
    <source>
        <dbReference type="Proteomes" id="UP000291613"/>
    </source>
</evidence>
<evidence type="ECO:0000256" key="1">
    <source>
        <dbReference type="SAM" id="SignalP"/>
    </source>
</evidence>
<proteinExistence type="predicted"/>
<feature type="signal peptide" evidence="1">
    <location>
        <begin position="1"/>
        <end position="24"/>
    </location>
</feature>
<dbReference type="Proteomes" id="UP000291613">
    <property type="component" value="Unassembled WGS sequence"/>
</dbReference>
<evidence type="ECO:0000313" key="2">
    <source>
        <dbReference type="EMBL" id="TBN54494.1"/>
    </source>
</evidence>
<comment type="caution">
    <text evidence="2">The sequence shown here is derived from an EMBL/GenBank/DDBJ whole genome shotgun (WGS) entry which is preliminary data.</text>
</comment>
<sequence length="225" mass="24543">MRLFRLSAAGFAACLALPFDAAFAAPTAVDLVFEAPTLKNAPDGSTISYHFVRKTDDKRLEAAFEDQIAVTVGPTGATNSVTIDMFTGARANQLQNMARSGNPVVVAVMEREVREMQKQTGGSPFYIRNRIMDAIRNQDVEPVKVNYAGRELDGWRFLLMPFVNDQNKAKLQDFAGLTYELTFADEVPGGLVSLRSVTPKKDGGDLVVEELNLQPQKAADAGAKQ</sequence>
<gene>
    <name evidence="2" type="ORF">EYR15_06600</name>
</gene>
<name>A0A4Q9GNY3_9HYPH</name>
<dbReference type="EMBL" id="SIUB01000002">
    <property type="protein sequence ID" value="TBN54494.1"/>
    <property type="molecule type" value="Genomic_DNA"/>
</dbReference>